<dbReference type="EMBL" id="CP099490">
    <property type="protein sequence ID" value="USQ76855.1"/>
    <property type="molecule type" value="Genomic_DNA"/>
</dbReference>
<feature type="transmembrane region" description="Helical" evidence="1">
    <location>
        <begin position="12"/>
        <end position="35"/>
    </location>
</feature>
<organism evidence="2 3">
    <name type="scientific">Ornithinimicrobium cryptoxanthini</name>
    <dbReference type="NCBI Taxonomy" id="2934161"/>
    <lineage>
        <taxon>Bacteria</taxon>
        <taxon>Bacillati</taxon>
        <taxon>Actinomycetota</taxon>
        <taxon>Actinomycetes</taxon>
        <taxon>Micrococcales</taxon>
        <taxon>Ornithinimicrobiaceae</taxon>
        <taxon>Ornithinimicrobium</taxon>
    </lineage>
</organism>
<keyword evidence="1" id="KW-0472">Membrane</keyword>
<gene>
    <name evidence="2" type="ORF">NF557_02685</name>
</gene>
<feature type="transmembrane region" description="Helical" evidence="1">
    <location>
        <begin position="47"/>
        <end position="64"/>
    </location>
</feature>
<evidence type="ECO:0000313" key="2">
    <source>
        <dbReference type="EMBL" id="USQ76855.1"/>
    </source>
</evidence>
<evidence type="ECO:0000256" key="1">
    <source>
        <dbReference type="SAM" id="Phobius"/>
    </source>
</evidence>
<evidence type="ECO:0000313" key="3">
    <source>
        <dbReference type="Proteomes" id="UP001056535"/>
    </source>
</evidence>
<reference evidence="2" key="1">
    <citation type="submission" date="2022-06" db="EMBL/GenBank/DDBJ databases">
        <title>Ornithinimicrobium JY.X270.</title>
        <authorList>
            <person name="Huang Y."/>
        </authorList>
    </citation>
    <scope>NUCLEOTIDE SEQUENCE</scope>
    <source>
        <strain evidence="2">JY.X270</strain>
    </source>
</reference>
<dbReference type="InterPro" id="IPR019662">
    <property type="entry name" value="DUF2516"/>
</dbReference>
<sequence>MPTFLDVQQWVGLALGALALGIQVWALVDALLTRADAFVAASKRTKGFWVAVTGVASAIGFFHLQQPFGLFNLIAIVAAGVYLTDVRPAVAQLRRGGGRSSSSRGPYGPW</sequence>
<keyword evidence="1" id="KW-0812">Transmembrane</keyword>
<accession>A0ABY4YJ75</accession>
<name>A0ABY4YJ75_9MICO</name>
<dbReference type="Proteomes" id="UP001056535">
    <property type="component" value="Chromosome"/>
</dbReference>
<dbReference type="Pfam" id="PF10724">
    <property type="entry name" value="DUF2516"/>
    <property type="match status" value="1"/>
</dbReference>
<keyword evidence="3" id="KW-1185">Reference proteome</keyword>
<dbReference type="RefSeq" id="WP_252621558.1">
    <property type="nucleotide sequence ID" value="NZ_CP099490.1"/>
</dbReference>
<protein>
    <submittedName>
        <fullName evidence="2">DUF2516 family protein</fullName>
    </submittedName>
</protein>
<keyword evidence="1" id="KW-1133">Transmembrane helix</keyword>
<feature type="transmembrane region" description="Helical" evidence="1">
    <location>
        <begin position="70"/>
        <end position="90"/>
    </location>
</feature>
<proteinExistence type="predicted"/>